<accession>A0A4R7D8Z0</accession>
<evidence type="ECO:0000313" key="1">
    <source>
        <dbReference type="EMBL" id="TDS17177.1"/>
    </source>
</evidence>
<sequence length="63" mass="7182">MEYIISFNKSLYIGYSSIDHFFLKHGRISVPNLYHSYVSSKKTCKSRHFGGSDSGRVDVPNLP</sequence>
<evidence type="ECO:0000313" key="2">
    <source>
        <dbReference type="Proteomes" id="UP000294752"/>
    </source>
</evidence>
<dbReference type="AlphaFoldDB" id="A0A4R7D8Z0"/>
<comment type="caution">
    <text evidence="1">The sequence shown here is derived from an EMBL/GenBank/DDBJ whole genome shotgun (WGS) entry which is preliminary data.</text>
</comment>
<organism evidence="1 2">
    <name type="scientific">Sphingobacterium paludis</name>
    <dbReference type="NCBI Taxonomy" id="1476465"/>
    <lineage>
        <taxon>Bacteria</taxon>
        <taxon>Pseudomonadati</taxon>
        <taxon>Bacteroidota</taxon>
        <taxon>Sphingobacteriia</taxon>
        <taxon>Sphingobacteriales</taxon>
        <taxon>Sphingobacteriaceae</taxon>
        <taxon>Sphingobacterium</taxon>
    </lineage>
</organism>
<keyword evidence="2" id="KW-1185">Reference proteome</keyword>
<gene>
    <name evidence="1" type="ORF">B0I21_10139</name>
</gene>
<dbReference type="EMBL" id="SNZV01000001">
    <property type="protein sequence ID" value="TDS17177.1"/>
    <property type="molecule type" value="Genomic_DNA"/>
</dbReference>
<reference evidence="1 2" key="1">
    <citation type="submission" date="2019-03" db="EMBL/GenBank/DDBJ databases">
        <title>Genomic Encyclopedia of Type Strains, Phase III (KMG-III): the genomes of soil and plant-associated and newly described type strains.</title>
        <authorList>
            <person name="Whitman W."/>
        </authorList>
    </citation>
    <scope>NUCLEOTIDE SEQUENCE [LARGE SCALE GENOMIC DNA]</scope>
    <source>
        <strain evidence="1 2">CGMCC 1.12801</strain>
    </source>
</reference>
<protein>
    <submittedName>
        <fullName evidence="1">Uncharacterized protein</fullName>
    </submittedName>
</protein>
<proteinExistence type="predicted"/>
<name>A0A4R7D8Z0_9SPHI</name>
<dbReference type="Proteomes" id="UP000294752">
    <property type="component" value="Unassembled WGS sequence"/>
</dbReference>